<keyword evidence="1 3" id="KW-0732">Signal</keyword>
<dbReference type="EMBL" id="JYIK01000738">
    <property type="protein sequence ID" value="KWX09719.1"/>
    <property type="molecule type" value="Genomic_DNA"/>
</dbReference>
<evidence type="ECO:0000313" key="8">
    <source>
        <dbReference type="Proteomes" id="UP000070188"/>
    </source>
</evidence>
<comment type="caution">
    <text evidence="5">The sequence shown here is derived from an EMBL/GenBank/DDBJ whole genome shotgun (WGS) entry which is preliminary data.</text>
</comment>
<evidence type="ECO:0000313" key="7">
    <source>
        <dbReference type="EMBL" id="KWX09719.1"/>
    </source>
</evidence>
<name>A0A132MUM6_9ACTN</name>
<dbReference type="InterPro" id="IPR029051">
    <property type="entry name" value="DUF4352"/>
</dbReference>
<proteinExistence type="predicted"/>
<keyword evidence="8" id="KW-1185">Reference proteome</keyword>
<feature type="domain" description="DUF4352" evidence="4">
    <location>
        <begin position="73"/>
        <end position="161"/>
    </location>
</feature>
<feature type="signal peptide" evidence="3">
    <location>
        <begin position="1"/>
        <end position="26"/>
    </location>
</feature>
<evidence type="ECO:0000313" key="5">
    <source>
        <dbReference type="EMBL" id="KWX01410.1"/>
    </source>
</evidence>
<feature type="region of interest" description="Disordered" evidence="2">
    <location>
        <begin position="25"/>
        <end position="53"/>
    </location>
</feature>
<feature type="compositionally biased region" description="Low complexity" evidence="2">
    <location>
        <begin position="37"/>
        <end position="50"/>
    </location>
</feature>
<dbReference type="PROSITE" id="PS51257">
    <property type="entry name" value="PROKAR_LIPOPROTEIN"/>
    <property type="match status" value="1"/>
</dbReference>
<dbReference type="Proteomes" id="UP000070659">
    <property type="component" value="Unassembled WGS sequence"/>
</dbReference>
<dbReference type="InterPro" id="IPR029050">
    <property type="entry name" value="Immunoprotect_excell_Ig-like"/>
</dbReference>
<reference evidence="8" key="3">
    <citation type="submission" date="2015-04" db="EMBL/GenBank/DDBJ databases">
        <title>Physiological reanalysis, assessment of diazotrophy, and genome sequences of multiple isolates of Streptomyces thermoautotrophicus.</title>
        <authorList>
            <person name="MacKellar D.C."/>
            <person name="Lieber L."/>
            <person name="Norman J."/>
            <person name="Bolger A."/>
            <person name="Tobin C."/>
            <person name="Murray J.W."/>
            <person name="Chang R."/>
            <person name="Ford T."/>
            <person name="Nguyen P.Q."/>
            <person name="Woodward J."/>
            <person name="Permingeat H."/>
            <person name="Joshi N.S."/>
            <person name="Silver P.A."/>
            <person name="Usadel B."/>
            <person name="Rutherford A.W."/>
            <person name="Friesen M."/>
            <person name="Prell J."/>
        </authorList>
    </citation>
    <scope>NUCLEOTIDE SEQUENCE [LARGE SCALE GENOMIC DNA]</scope>
    <source>
        <strain evidence="8">H1</strain>
    </source>
</reference>
<dbReference type="EMBL" id="LAXD01000001">
    <property type="protein sequence ID" value="KWX01410.1"/>
    <property type="molecule type" value="Genomic_DNA"/>
</dbReference>
<dbReference type="PATRIC" id="fig|1469144.10.peg.2644"/>
<evidence type="ECO:0000256" key="2">
    <source>
        <dbReference type="SAM" id="MobiDB-lite"/>
    </source>
</evidence>
<dbReference type="OrthoDB" id="3379831at2"/>
<sequence>MKHRRTVAVLAITVAALAGCAGPTNGTDWGGNSVKNAEAPASGAATPSPTKDAPKVFDMGYTATITQGSEETLKITVSNPRNLKSDPYYKPEKGRFLAVTVEFTALAPVDVNPFDFVAVGADGTRYEPTVGPESAGQELHAATLNQGEKLKGVVVFDVPKEGVTGIAYAPLSQVLGTWRL</sequence>
<dbReference type="STRING" id="1469144.LI90_2438"/>
<dbReference type="Gene3D" id="2.60.40.1240">
    <property type="match status" value="1"/>
</dbReference>
<reference evidence="9" key="2">
    <citation type="submission" date="2015-02" db="EMBL/GenBank/DDBJ databases">
        <title>Physiological reanalysis, assessment of diazotrophy, and genome sequences of multiple isolates of Streptomyces thermoautotrophicus.</title>
        <authorList>
            <person name="MacKellar D.C."/>
            <person name="Lieber L."/>
            <person name="Norman J."/>
            <person name="Bolger A."/>
            <person name="Tobin C."/>
            <person name="Murray J.W."/>
            <person name="Friesen M."/>
            <person name="Prell J."/>
        </authorList>
    </citation>
    <scope>NUCLEOTIDE SEQUENCE [LARGE SCALE GENOMIC DNA]</scope>
    <source>
        <strain evidence="9">UBT1</strain>
    </source>
</reference>
<dbReference type="Proteomes" id="UP000070598">
    <property type="component" value="Unassembled WGS sequence"/>
</dbReference>
<evidence type="ECO:0000256" key="1">
    <source>
        <dbReference type="ARBA" id="ARBA00022729"/>
    </source>
</evidence>
<dbReference type="SUPFAM" id="SSF81982">
    <property type="entry name" value="Antigen MPT63/MPB63 (immunoprotective extracellular protein)"/>
    <property type="match status" value="1"/>
</dbReference>
<reference evidence="5" key="4">
    <citation type="submission" date="2015-04" db="EMBL/GenBank/DDBJ databases">
        <title>Physiological reanalysis, assessment of diazotrophy, and genome sequences of multiple isolates of Streptomyces thermoautotrophicus.</title>
        <authorList>
            <person name="MacKellar D.C."/>
            <person name="Lieber L."/>
            <person name="Norman J."/>
            <person name="Bolger A."/>
            <person name="Tobin C."/>
            <person name="Murray J.W."/>
            <person name="Woodward J."/>
            <person name="Friesen M."/>
            <person name="Prell J."/>
        </authorList>
    </citation>
    <scope>NUCLEOTIDE SEQUENCE [LARGE SCALE GENOMIC DNA]</scope>
    <source>
        <strain evidence="5">H1</strain>
    </source>
</reference>
<evidence type="ECO:0000313" key="10">
    <source>
        <dbReference type="Proteomes" id="UP000070659"/>
    </source>
</evidence>
<dbReference type="EMBL" id="JYIJ01000010">
    <property type="protein sequence ID" value="KWX05661.1"/>
    <property type="molecule type" value="Genomic_DNA"/>
</dbReference>
<organism evidence="5 8">
    <name type="scientific">Carbonactinospora thermoautotrophica</name>
    <dbReference type="NCBI Taxonomy" id="1469144"/>
    <lineage>
        <taxon>Bacteria</taxon>
        <taxon>Bacillati</taxon>
        <taxon>Actinomycetota</taxon>
        <taxon>Actinomycetes</taxon>
        <taxon>Kitasatosporales</taxon>
        <taxon>Carbonactinosporaceae</taxon>
        <taxon>Carbonactinospora</taxon>
    </lineage>
</organism>
<dbReference type="AlphaFoldDB" id="A0A132MUM6"/>
<gene>
    <name evidence="5" type="ORF">LI90_2438</name>
    <name evidence="6" type="ORF">TH66_00940</name>
    <name evidence="7" type="ORF">TR74_07890</name>
</gene>
<evidence type="ECO:0000313" key="6">
    <source>
        <dbReference type="EMBL" id="KWX05661.1"/>
    </source>
</evidence>
<evidence type="ECO:0000259" key="4">
    <source>
        <dbReference type="Pfam" id="PF11611"/>
    </source>
</evidence>
<evidence type="ECO:0000256" key="3">
    <source>
        <dbReference type="SAM" id="SignalP"/>
    </source>
</evidence>
<reference evidence="6 10" key="1">
    <citation type="submission" date="2015-02" db="EMBL/GenBank/DDBJ databases">
        <title>Physiological reanalysis, assessment of diazotrophy, and genome sequences of multiple isolates of Streptomyces thermoautotrophicus.</title>
        <authorList>
            <person name="MacKellar D.C."/>
            <person name="Lieber L."/>
            <person name="Norman J."/>
            <person name="Bolger A."/>
            <person name="Tobin C."/>
            <person name="Murray J.W."/>
            <person name="Prell J."/>
        </authorList>
    </citation>
    <scope>NUCLEOTIDE SEQUENCE [LARGE SCALE GENOMIC DNA]</scope>
    <source>
        <strain evidence="6 10">UBT1</strain>
    </source>
</reference>
<accession>A0A132MUM6</accession>
<dbReference type="Proteomes" id="UP000070188">
    <property type="component" value="Unassembled WGS sequence"/>
</dbReference>
<protein>
    <recommendedName>
        <fullName evidence="4">DUF4352 domain-containing protein</fullName>
    </recommendedName>
</protein>
<dbReference type="Pfam" id="PF11611">
    <property type="entry name" value="DUF4352"/>
    <property type="match status" value="1"/>
</dbReference>
<dbReference type="RefSeq" id="WP_066887881.1">
    <property type="nucleotide sequence ID" value="NZ_JYIJ01000010.1"/>
</dbReference>
<evidence type="ECO:0000313" key="9">
    <source>
        <dbReference type="Proteomes" id="UP000070598"/>
    </source>
</evidence>
<feature type="chain" id="PRO_5010447072" description="DUF4352 domain-containing protein" evidence="3">
    <location>
        <begin position="27"/>
        <end position="180"/>
    </location>
</feature>